<accession>A0ABT9KTX2</accession>
<sequence>MSERAWAKKLSGEDRCGLTALCSSHVDPYGTFRLDIEYGDTTMSFADLTDPGGTRPCRGRST</sequence>
<name>A0ABT9KTX2_9ACTN</name>
<gene>
    <name evidence="1" type="ORF">JOF35_004173</name>
</gene>
<dbReference type="Proteomes" id="UP001234880">
    <property type="component" value="Unassembled WGS sequence"/>
</dbReference>
<proteinExistence type="predicted"/>
<evidence type="ECO:0000313" key="1">
    <source>
        <dbReference type="EMBL" id="MDP9611896.1"/>
    </source>
</evidence>
<organism evidence="1 2">
    <name type="scientific">Streptomyces demainii</name>
    <dbReference type="NCBI Taxonomy" id="588122"/>
    <lineage>
        <taxon>Bacteria</taxon>
        <taxon>Bacillati</taxon>
        <taxon>Actinomycetota</taxon>
        <taxon>Actinomycetes</taxon>
        <taxon>Kitasatosporales</taxon>
        <taxon>Streptomycetaceae</taxon>
        <taxon>Streptomyces</taxon>
    </lineage>
</organism>
<reference evidence="1 2" key="1">
    <citation type="submission" date="2023-07" db="EMBL/GenBank/DDBJ databases">
        <title>Sequencing the genomes of 1000 actinobacteria strains.</title>
        <authorList>
            <person name="Klenk H.-P."/>
        </authorList>
    </citation>
    <scope>NUCLEOTIDE SEQUENCE [LARGE SCALE GENOMIC DNA]</scope>
    <source>
        <strain evidence="1 2">DSM 41600</strain>
    </source>
</reference>
<protein>
    <submittedName>
        <fullName evidence="1">Uncharacterized protein</fullName>
    </submittedName>
</protein>
<evidence type="ECO:0000313" key="2">
    <source>
        <dbReference type="Proteomes" id="UP001234880"/>
    </source>
</evidence>
<dbReference type="RefSeq" id="WP_062009841.1">
    <property type="nucleotide sequence ID" value="NZ_JAURUE010000001.1"/>
</dbReference>
<keyword evidence="2" id="KW-1185">Reference proteome</keyword>
<comment type="caution">
    <text evidence="1">The sequence shown here is derived from an EMBL/GenBank/DDBJ whole genome shotgun (WGS) entry which is preliminary data.</text>
</comment>
<dbReference type="EMBL" id="JAURUE010000001">
    <property type="protein sequence ID" value="MDP9611896.1"/>
    <property type="molecule type" value="Genomic_DNA"/>
</dbReference>